<keyword evidence="1" id="KW-1133">Transmembrane helix</keyword>
<organism evidence="2 3">
    <name type="scientific">Tetrahymena thermophila (strain SB210)</name>
    <dbReference type="NCBI Taxonomy" id="312017"/>
    <lineage>
        <taxon>Eukaryota</taxon>
        <taxon>Sar</taxon>
        <taxon>Alveolata</taxon>
        <taxon>Ciliophora</taxon>
        <taxon>Intramacronucleata</taxon>
        <taxon>Oligohymenophorea</taxon>
        <taxon>Hymenostomatida</taxon>
        <taxon>Tetrahymenina</taxon>
        <taxon>Tetrahymenidae</taxon>
        <taxon>Tetrahymena</taxon>
    </lineage>
</organism>
<reference evidence="3" key="1">
    <citation type="journal article" date="2006" name="PLoS Biol.">
        <title>Macronuclear genome sequence of the ciliate Tetrahymena thermophila, a model eukaryote.</title>
        <authorList>
            <person name="Eisen J.A."/>
            <person name="Coyne R.S."/>
            <person name="Wu M."/>
            <person name="Wu D."/>
            <person name="Thiagarajan M."/>
            <person name="Wortman J.R."/>
            <person name="Badger J.H."/>
            <person name="Ren Q."/>
            <person name="Amedeo P."/>
            <person name="Jones K.M."/>
            <person name="Tallon L.J."/>
            <person name="Delcher A.L."/>
            <person name="Salzberg S.L."/>
            <person name="Silva J.C."/>
            <person name="Haas B.J."/>
            <person name="Majoros W.H."/>
            <person name="Farzad M."/>
            <person name="Carlton J.M."/>
            <person name="Smith R.K. Jr."/>
            <person name="Garg J."/>
            <person name="Pearlman R.E."/>
            <person name="Karrer K.M."/>
            <person name="Sun L."/>
            <person name="Manning G."/>
            <person name="Elde N.C."/>
            <person name="Turkewitz A.P."/>
            <person name="Asai D.J."/>
            <person name="Wilkes D.E."/>
            <person name="Wang Y."/>
            <person name="Cai H."/>
            <person name="Collins K."/>
            <person name="Stewart B.A."/>
            <person name="Lee S.R."/>
            <person name="Wilamowska K."/>
            <person name="Weinberg Z."/>
            <person name="Ruzzo W.L."/>
            <person name="Wloga D."/>
            <person name="Gaertig J."/>
            <person name="Frankel J."/>
            <person name="Tsao C.-C."/>
            <person name="Gorovsky M.A."/>
            <person name="Keeling P.J."/>
            <person name="Waller R.F."/>
            <person name="Patron N.J."/>
            <person name="Cherry J.M."/>
            <person name="Stover N.A."/>
            <person name="Krieger C.J."/>
            <person name="del Toro C."/>
            <person name="Ryder H.F."/>
            <person name="Williamson S.C."/>
            <person name="Barbeau R.A."/>
            <person name="Hamilton E.P."/>
            <person name="Orias E."/>
        </authorList>
    </citation>
    <scope>NUCLEOTIDE SEQUENCE [LARGE SCALE GENOMIC DNA]</scope>
    <source>
        <strain evidence="3">SB210</strain>
    </source>
</reference>
<evidence type="ECO:0000256" key="1">
    <source>
        <dbReference type="SAM" id="Phobius"/>
    </source>
</evidence>
<dbReference type="KEGG" id="tet:TTHERM_00446030"/>
<dbReference type="HOGENOM" id="CLU_1121993_0_0_1"/>
<keyword evidence="1 2" id="KW-0812">Transmembrane</keyword>
<evidence type="ECO:0000313" key="3">
    <source>
        <dbReference type="Proteomes" id="UP000009168"/>
    </source>
</evidence>
<evidence type="ECO:0000313" key="2">
    <source>
        <dbReference type="EMBL" id="EAS03122.1"/>
    </source>
</evidence>
<keyword evidence="1" id="KW-0472">Membrane</keyword>
<dbReference type="InParanoid" id="I7M9Z8"/>
<dbReference type="GeneID" id="7843788"/>
<dbReference type="RefSeq" id="XP_001023367.1">
    <property type="nucleotide sequence ID" value="XM_001023367.3"/>
</dbReference>
<protein>
    <submittedName>
        <fullName evidence="2">Transmembrane protein, putative</fullName>
    </submittedName>
</protein>
<dbReference type="Proteomes" id="UP000009168">
    <property type="component" value="Unassembled WGS sequence"/>
</dbReference>
<sequence>MTIVKDNPFHTQYLSNRDHTTPLYKSSPPPSNSYQYQHQIYSHIYSLKLTLLIKFQKSSCQFTCKQNINNNIIQNKYNFLIFYILTNFITKKNSQFVVQLALKQFNNGLNKYINYKKINQQSNFVLLFVRIYKFNSQKVCSYKRLNFNFLNQPKSQLNLLILSQDCFYLPIQFRQNEKLINKKQLTTNGNEEFADQKEFKIINQKQQNNYKKLKFQLYLLNYSAFLFVACEGLYPCIYRFFLPLKCLP</sequence>
<name>I7M9Z8_TETTS</name>
<proteinExistence type="predicted"/>
<accession>I7M9Z8</accession>
<dbReference type="EMBL" id="GG662504">
    <property type="protein sequence ID" value="EAS03122.1"/>
    <property type="molecule type" value="Genomic_DNA"/>
</dbReference>
<feature type="transmembrane region" description="Helical" evidence="1">
    <location>
        <begin position="219"/>
        <end position="241"/>
    </location>
</feature>
<gene>
    <name evidence="2" type="ORF">TTHERM_00446030</name>
</gene>
<keyword evidence="3" id="KW-1185">Reference proteome</keyword>
<dbReference type="AlphaFoldDB" id="I7M9Z8"/>